<dbReference type="Gene3D" id="2.60.40.10">
    <property type="entry name" value="Immunoglobulins"/>
    <property type="match status" value="2"/>
</dbReference>
<sequence length="433" mass="47568">MIRMAFQLSTIVLLLGVQGTNSLWTVSKLTAQSGGSVTIPCHYHRQHKDFPKSWCKGKNWLTCLTMRPTNQEKGTGISFDNSPDELVTTMTMTNLRSSDSNRYWCAAKKRGSYVRTSLELTVTEGTPDLSVASNRMSGEEGGSVTVQCLYSDKFKDTERKWCRSGDLHSCQTAQDIEPSLGAALQINDTNDGVYTVTLTGLKKTDGGWYWCMAGEVQVPVHISVDSRQLVTDVNTRASTFTTAQSFTSAHSSDVHKHNSVATPVPTTSKSPQSTLIQTEKTTDQTSTTSPKLFHSTIQSSSHPITTEISKKDRFHTSATVRTTLTSRSATTHVGCNSTVTLSSKDVTSEPTTTYESRKLVWVIALVCGSLLILMLSAISCKLWSWHKKAITREEASEITTDHANDRADLLGNEWTTNPSVVQFSTDSNTVLIT</sequence>
<keyword evidence="6" id="KW-0732">Signal</keyword>
<evidence type="ECO:0000256" key="2">
    <source>
        <dbReference type="ARBA" id="ARBA00022692"/>
    </source>
</evidence>
<organism evidence="8 9">
    <name type="scientific">Cirrhinus molitorella</name>
    <name type="common">mud carp</name>
    <dbReference type="NCBI Taxonomy" id="172907"/>
    <lineage>
        <taxon>Eukaryota</taxon>
        <taxon>Metazoa</taxon>
        <taxon>Chordata</taxon>
        <taxon>Craniata</taxon>
        <taxon>Vertebrata</taxon>
        <taxon>Euteleostomi</taxon>
        <taxon>Actinopterygii</taxon>
        <taxon>Neopterygii</taxon>
        <taxon>Teleostei</taxon>
        <taxon>Ostariophysi</taxon>
        <taxon>Cypriniformes</taxon>
        <taxon>Cyprinidae</taxon>
        <taxon>Labeoninae</taxon>
        <taxon>Labeonini</taxon>
        <taxon>Cirrhinus</taxon>
    </lineage>
</organism>
<evidence type="ECO:0000256" key="5">
    <source>
        <dbReference type="SAM" id="Phobius"/>
    </source>
</evidence>
<dbReference type="Proteomes" id="UP001187343">
    <property type="component" value="Unassembled WGS sequence"/>
</dbReference>
<feature type="region of interest" description="Disordered" evidence="4">
    <location>
        <begin position="251"/>
        <end position="292"/>
    </location>
</feature>
<name>A0AA88PKP5_9TELE</name>
<evidence type="ECO:0000313" key="8">
    <source>
        <dbReference type="EMBL" id="KAK2887640.1"/>
    </source>
</evidence>
<dbReference type="PANTHER" id="PTHR11860:SF87">
    <property type="entry name" value="CMRF35-LIKE MOLECULE 8"/>
    <property type="match status" value="1"/>
</dbReference>
<dbReference type="PANTHER" id="PTHR11860">
    <property type="entry name" value="POLYMERIC-IMMUNOGLOBULIN RECEPTOR"/>
    <property type="match status" value="1"/>
</dbReference>
<evidence type="ECO:0000259" key="7">
    <source>
        <dbReference type="PROSITE" id="PS50835"/>
    </source>
</evidence>
<evidence type="ECO:0000256" key="1">
    <source>
        <dbReference type="ARBA" id="ARBA00004370"/>
    </source>
</evidence>
<dbReference type="InterPro" id="IPR050671">
    <property type="entry name" value="CD300_family_receptors"/>
</dbReference>
<keyword evidence="9" id="KW-1185">Reference proteome</keyword>
<comment type="caution">
    <text evidence="8">The sequence shown here is derived from an EMBL/GenBank/DDBJ whole genome shotgun (WGS) entry which is preliminary data.</text>
</comment>
<reference evidence="8" key="1">
    <citation type="submission" date="2023-08" db="EMBL/GenBank/DDBJ databases">
        <title>Chromosome-level Genome Assembly of mud carp (Cirrhinus molitorella).</title>
        <authorList>
            <person name="Liu H."/>
        </authorList>
    </citation>
    <scope>NUCLEOTIDE SEQUENCE</scope>
    <source>
        <strain evidence="8">Prfri</strain>
        <tissue evidence="8">Muscle</tissue>
    </source>
</reference>
<feature type="chain" id="PRO_5041738069" description="Ig-like domain-containing protein" evidence="6">
    <location>
        <begin position="23"/>
        <end position="433"/>
    </location>
</feature>
<dbReference type="InterPro" id="IPR007110">
    <property type="entry name" value="Ig-like_dom"/>
</dbReference>
<dbReference type="InterPro" id="IPR013106">
    <property type="entry name" value="Ig_V-set"/>
</dbReference>
<evidence type="ECO:0000313" key="9">
    <source>
        <dbReference type="Proteomes" id="UP001187343"/>
    </source>
</evidence>
<evidence type="ECO:0000256" key="4">
    <source>
        <dbReference type="SAM" id="MobiDB-lite"/>
    </source>
</evidence>
<dbReference type="GO" id="GO:0004888">
    <property type="term" value="F:transmembrane signaling receptor activity"/>
    <property type="evidence" value="ECO:0007669"/>
    <property type="project" value="TreeGrafter"/>
</dbReference>
<evidence type="ECO:0000256" key="3">
    <source>
        <dbReference type="ARBA" id="ARBA00023136"/>
    </source>
</evidence>
<protein>
    <recommendedName>
        <fullName evidence="7">Ig-like domain-containing protein</fullName>
    </recommendedName>
</protein>
<accession>A0AA88PKP5</accession>
<dbReference type="EMBL" id="JAUYZG010000015">
    <property type="protein sequence ID" value="KAK2887640.1"/>
    <property type="molecule type" value="Genomic_DNA"/>
</dbReference>
<dbReference type="SMART" id="SM00409">
    <property type="entry name" value="IG"/>
    <property type="match status" value="2"/>
</dbReference>
<proteinExistence type="predicted"/>
<feature type="domain" description="Ig-like" evidence="7">
    <location>
        <begin position="9"/>
        <end position="121"/>
    </location>
</feature>
<dbReference type="SUPFAM" id="SSF48726">
    <property type="entry name" value="Immunoglobulin"/>
    <property type="match status" value="2"/>
</dbReference>
<dbReference type="GO" id="GO:0005886">
    <property type="term" value="C:plasma membrane"/>
    <property type="evidence" value="ECO:0007669"/>
    <property type="project" value="TreeGrafter"/>
</dbReference>
<feature type="compositionally biased region" description="Low complexity" evidence="4">
    <location>
        <begin position="277"/>
        <end position="289"/>
    </location>
</feature>
<dbReference type="CDD" id="cd05716">
    <property type="entry name" value="IgV_pIgR_like"/>
    <property type="match status" value="2"/>
</dbReference>
<feature type="signal peptide" evidence="6">
    <location>
        <begin position="1"/>
        <end position="22"/>
    </location>
</feature>
<feature type="domain" description="Ig-like" evidence="7">
    <location>
        <begin position="127"/>
        <end position="223"/>
    </location>
</feature>
<evidence type="ECO:0000256" key="6">
    <source>
        <dbReference type="SAM" id="SignalP"/>
    </source>
</evidence>
<dbReference type="PROSITE" id="PS50835">
    <property type="entry name" value="IG_LIKE"/>
    <property type="match status" value="2"/>
</dbReference>
<feature type="compositionally biased region" description="Polar residues" evidence="4">
    <location>
        <begin position="259"/>
        <end position="276"/>
    </location>
</feature>
<keyword evidence="3 5" id="KW-0472">Membrane</keyword>
<dbReference type="InterPro" id="IPR036179">
    <property type="entry name" value="Ig-like_dom_sf"/>
</dbReference>
<dbReference type="Pfam" id="PF07686">
    <property type="entry name" value="V-set"/>
    <property type="match status" value="2"/>
</dbReference>
<comment type="subcellular location">
    <subcellularLocation>
        <location evidence="1">Membrane</location>
    </subcellularLocation>
</comment>
<gene>
    <name evidence="8" type="ORF">Q8A67_015868</name>
</gene>
<feature type="transmembrane region" description="Helical" evidence="5">
    <location>
        <begin position="359"/>
        <end position="378"/>
    </location>
</feature>
<keyword evidence="5" id="KW-1133">Transmembrane helix</keyword>
<dbReference type="InterPro" id="IPR013783">
    <property type="entry name" value="Ig-like_fold"/>
</dbReference>
<dbReference type="InterPro" id="IPR003599">
    <property type="entry name" value="Ig_sub"/>
</dbReference>
<keyword evidence="2 5" id="KW-0812">Transmembrane</keyword>
<dbReference type="AlphaFoldDB" id="A0AA88PKP5"/>